<feature type="region of interest" description="Disordered" evidence="1">
    <location>
        <begin position="268"/>
        <end position="293"/>
    </location>
</feature>
<feature type="region of interest" description="Disordered" evidence="1">
    <location>
        <begin position="47"/>
        <end position="112"/>
    </location>
</feature>
<feature type="compositionally biased region" description="Polar residues" evidence="1">
    <location>
        <begin position="49"/>
        <end position="60"/>
    </location>
</feature>
<comment type="caution">
    <text evidence="2">The sequence shown here is derived from an EMBL/GenBank/DDBJ whole genome shotgun (WGS) entry which is preliminary data.</text>
</comment>
<dbReference type="AlphaFoldDB" id="A0A9P3Q0Z0"/>
<dbReference type="OrthoDB" id="3060707at2759"/>
<evidence type="ECO:0000313" key="3">
    <source>
        <dbReference type="Proteomes" id="UP001063166"/>
    </source>
</evidence>
<keyword evidence="3" id="KW-1185">Reference proteome</keyword>
<feature type="compositionally biased region" description="Gly residues" evidence="1">
    <location>
        <begin position="284"/>
        <end position="293"/>
    </location>
</feature>
<feature type="region of interest" description="Disordered" evidence="1">
    <location>
        <begin position="230"/>
        <end position="256"/>
    </location>
</feature>
<feature type="region of interest" description="Disordered" evidence="1">
    <location>
        <begin position="1"/>
        <end position="35"/>
    </location>
</feature>
<accession>A0A9P3Q0Z0</accession>
<proteinExistence type="predicted"/>
<name>A0A9P3Q0Z0_LYOSH</name>
<sequence length="293" mass="32543">MPPSTPSSTQHTVPGMPRLSPVNSRHRSSIGSSFSFGPQHLVDSYLDADSSTASNPNSLADPNRSVLPASPLRSSPRRHRKAKESLSRQPHPLANDTTDVFQESEDDRDEESEYEWGMVDRMRLWRHDALMQHLYETAAFWGDKILSWTNVEDAMSGDPLHARSPGTPSKVVASPLQLMTVSSSSMPRKDVWLRPPLPNSRLIGDMIGLNEEETLLIVWRLHKVTQDGRQELTQGEQESSLLRNRSSKPTKKAEELPDCYRIRTVAPRTPGAGACQGLRDVEEGAGGQGPARH</sequence>
<feature type="compositionally biased region" description="Acidic residues" evidence="1">
    <location>
        <begin position="102"/>
        <end position="112"/>
    </location>
</feature>
<feature type="compositionally biased region" description="Polar residues" evidence="1">
    <location>
        <begin position="1"/>
        <end position="12"/>
    </location>
</feature>
<dbReference type="EMBL" id="BRPK01000018">
    <property type="protein sequence ID" value="GLB44837.1"/>
    <property type="molecule type" value="Genomic_DNA"/>
</dbReference>
<protein>
    <submittedName>
        <fullName evidence="2">Anaphase-promoting complex, cyclosome, subunit 3</fullName>
    </submittedName>
</protein>
<reference evidence="2" key="1">
    <citation type="submission" date="2022-07" db="EMBL/GenBank/DDBJ databases">
        <title>The genome of Lyophyllum shimeji provides insight into the initial evolution of ectomycorrhizal fungal genome.</title>
        <authorList>
            <person name="Kobayashi Y."/>
            <person name="Shibata T."/>
            <person name="Hirakawa H."/>
            <person name="Shigenobu S."/>
            <person name="Nishiyama T."/>
            <person name="Yamada A."/>
            <person name="Hasebe M."/>
            <person name="Kawaguchi M."/>
        </authorList>
    </citation>
    <scope>NUCLEOTIDE SEQUENCE</scope>
    <source>
        <strain evidence="2">AT787</strain>
    </source>
</reference>
<dbReference type="Proteomes" id="UP001063166">
    <property type="component" value="Unassembled WGS sequence"/>
</dbReference>
<evidence type="ECO:0000256" key="1">
    <source>
        <dbReference type="SAM" id="MobiDB-lite"/>
    </source>
</evidence>
<evidence type="ECO:0000313" key="2">
    <source>
        <dbReference type="EMBL" id="GLB44837.1"/>
    </source>
</evidence>
<organism evidence="2 3">
    <name type="scientific">Lyophyllum shimeji</name>
    <name type="common">Hon-shimeji</name>
    <name type="synonym">Tricholoma shimeji</name>
    <dbReference type="NCBI Taxonomy" id="47721"/>
    <lineage>
        <taxon>Eukaryota</taxon>
        <taxon>Fungi</taxon>
        <taxon>Dikarya</taxon>
        <taxon>Basidiomycota</taxon>
        <taxon>Agaricomycotina</taxon>
        <taxon>Agaricomycetes</taxon>
        <taxon>Agaricomycetidae</taxon>
        <taxon>Agaricales</taxon>
        <taxon>Tricholomatineae</taxon>
        <taxon>Lyophyllaceae</taxon>
        <taxon>Lyophyllum</taxon>
    </lineage>
</organism>
<dbReference type="Gene3D" id="1.25.40.10">
    <property type="entry name" value="Tetratricopeptide repeat domain"/>
    <property type="match status" value="1"/>
</dbReference>
<feature type="compositionally biased region" description="Polar residues" evidence="1">
    <location>
        <begin position="231"/>
        <end position="244"/>
    </location>
</feature>
<gene>
    <name evidence="2" type="primary">cut9</name>
    <name evidence="2" type="ORF">LshimejAT787_1801740</name>
</gene>
<dbReference type="InterPro" id="IPR011990">
    <property type="entry name" value="TPR-like_helical_dom_sf"/>
</dbReference>